<evidence type="ECO:0000313" key="3">
    <source>
        <dbReference type="EMBL" id="ACE06035.1"/>
    </source>
</evidence>
<keyword evidence="4" id="KW-1185">Reference proteome</keyword>
<feature type="transmembrane region" description="Helical" evidence="1">
    <location>
        <begin position="7"/>
        <end position="27"/>
    </location>
</feature>
<keyword evidence="1" id="KW-0812">Transmembrane</keyword>
<sequence length="306" mass="34709">MSLSKEVKVGLLVTTTLIVVYLGFNYLKGKNLFSNSKVYYAIYNDTKGLNTASEVMLNGVSVGKIRQINMLPEEGYKVRVTLEINENIKLTNTTIGKLVSSNLLGDKIIELHIKEGELLQCHDTIISETEQDFQTMFAESTLPAINDARALTTLTTKFMQNLVENTDRINSIFTNLEKTSQELRHAVNSNKKDLSTISRNMSKISSSLSDPEIGIRPLLTRLKELTHEIEIIKLNELTLKLNNILSKLEDGTFYGHIDQTIVDLDRLLIDFRNHPSRYVHFSIFGTNSIFNRAKNKHVSIPKHRVK</sequence>
<dbReference type="AlphaFoldDB" id="B3ES33"/>
<proteinExistence type="predicted"/>
<dbReference type="InterPro" id="IPR052336">
    <property type="entry name" value="MlaD_Phospholipid_Transporter"/>
</dbReference>
<reference evidence="3 4" key="1">
    <citation type="journal article" date="2010" name="J. Bacteriol.">
        <title>The genome of the amoeba symbiont 'Candidatus Amoebophilus asiaticus' reveals common mechanisms for host cell interaction among amoeba-associated bacteria.</title>
        <authorList>
            <person name="Schmitz-Esser S."/>
            <person name="Tischler P."/>
            <person name="Arnold R."/>
            <person name="Montanaro J."/>
            <person name="Wagner M."/>
            <person name="Rattei T."/>
            <person name="Horn M."/>
        </authorList>
    </citation>
    <scope>NUCLEOTIDE SEQUENCE [LARGE SCALE GENOMIC DNA]</scope>
    <source>
        <strain evidence="3 4">5a2</strain>
    </source>
</reference>
<evidence type="ECO:0000313" key="4">
    <source>
        <dbReference type="Proteomes" id="UP000001227"/>
    </source>
</evidence>
<evidence type="ECO:0000259" key="2">
    <source>
        <dbReference type="Pfam" id="PF02470"/>
    </source>
</evidence>
<dbReference type="OrthoDB" id="9769132at2"/>
<dbReference type="InterPro" id="IPR003399">
    <property type="entry name" value="Mce/MlaD"/>
</dbReference>
<dbReference type="PANTHER" id="PTHR33371:SF4">
    <property type="entry name" value="INTERMEMBRANE PHOSPHOLIPID TRANSPORT SYSTEM BINDING PROTEIN MLAD"/>
    <property type="match status" value="1"/>
</dbReference>
<evidence type="ECO:0000256" key="1">
    <source>
        <dbReference type="SAM" id="Phobius"/>
    </source>
</evidence>
<gene>
    <name evidence="3" type="ordered locus">Aasi_0638</name>
</gene>
<dbReference type="eggNOG" id="COG1463">
    <property type="taxonomic scope" value="Bacteria"/>
</dbReference>
<feature type="domain" description="Mce/MlaD" evidence="2">
    <location>
        <begin position="37"/>
        <end position="111"/>
    </location>
</feature>
<keyword evidence="1" id="KW-0472">Membrane</keyword>
<dbReference type="PANTHER" id="PTHR33371">
    <property type="entry name" value="INTERMEMBRANE PHOSPHOLIPID TRANSPORT SYSTEM BINDING PROTEIN MLAD-RELATED"/>
    <property type="match status" value="1"/>
</dbReference>
<dbReference type="KEGG" id="aas:Aasi_0638"/>
<keyword evidence="1" id="KW-1133">Transmembrane helix</keyword>
<dbReference type="RefSeq" id="WP_012472803.1">
    <property type="nucleotide sequence ID" value="NC_010830.1"/>
</dbReference>
<accession>B3ES33</accession>
<dbReference type="HOGENOM" id="CLU_054524_1_0_10"/>
<dbReference type="EMBL" id="CP001102">
    <property type="protein sequence ID" value="ACE06035.1"/>
    <property type="molecule type" value="Genomic_DNA"/>
</dbReference>
<name>B3ES33_AMOA5</name>
<dbReference type="Pfam" id="PF02470">
    <property type="entry name" value="MlaD"/>
    <property type="match status" value="1"/>
</dbReference>
<dbReference type="Proteomes" id="UP000001227">
    <property type="component" value="Chromosome"/>
</dbReference>
<dbReference type="STRING" id="452471.Aasi_0638"/>
<protein>
    <recommendedName>
        <fullName evidence="2">Mce/MlaD domain-containing protein</fullName>
    </recommendedName>
</protein>
<organism evidence="3 4">
    <name type="scientific">Amoebophilus asiaticus (strain 5a2)</name>
    <dbReference type="NCBI Taxonomy" id="452471"/>
    <lineage>
        <taxon>Bacteria</taxon>
        <taxon>Pseudomonadati</taxon>
        <taxon>Bacteroidota</taxon>
        <taxon>Cytophagia</taxon>
        <taxon>Cytophagales</taxon>
        <taxon>Amoebophilaceae</taxon>
        <taxon>Candidatus Amoebophilus</taxon>
    </lineage>
</organism>